<evidence type="ECO:0000259" key="2">
    <source>
        <dbReference type="PROSITE" id="PS51708"/>
    </source>
</evidence>
<dbReference type="PROSITE" id="PS51707">
    <property type="entry name" value="CYTH"/>
    <property type="match status" value="1"/>
</dbReference>
<keyword evidence="4" id="KW-1185">Reference proteome</keyword>
<reference evidence="3 4" key="1">
    <citation type="submission" date="2019-11" db="EMBL/GenBank/DDBJ databases">
        <title>Draft genome of Amycolatopsis RM579.</title>
        <authorList>
            <person name="Duangmal K."/>
            <person name="Mingma R."/>
        </authorList>
    </citation>
    <scope>NUCLEOTIDE SEQUENCE [LARGE SCALE GENOMIC DNA]</scope>
    <source>
        <strain evidence="3 4">RM579</strain>
    </source>
</reference>
<dbReference type="InterPro" id="IPR007899">
    <property type="entry name" value="CHAD_dom"/>
</dbReference>
<feature type="domain" description="CYTH" evidence="1">
    <location>
        <begin position="11"/>
        <end position="210"/>
    </location>
</feature>
<evidence type="ECO:0000259" key="1">
    <source>
        <dbReference type="PROSITE" id="PS51707"/>
    </source>
</evidence>
<dbReference type="Gene3D" id="2.40.320.10">
    <property type="entry name" value="Hypothetical Protein Pfu-838710-001"/>
    <property type="match status" value="1"/>
</dbReference>
<organism evidence="3 4">
    <name type="scientific">Amycolatopsis pithecellobii</name>
    <dbReference type="NCBI Taxonomy" id="664692"/>
    <lineage>
        <taxon>Bacteria</taxon>
        <taxon>Bacillati</taxon>
        <taxon>Actinomycetota</taxon>
        <taxon>Actinomycetes</taxon>
        <taxon>Pseudonocardiales</taxon>
        <taxon>Pseudonocardiaceae</taxon>
        <taxon>Amycolatopsis</taxon>
    </lineage>
</organism>
<feature type="domain" description="CHAD" evidence="2">
    <location>
        <begin position="217"/>
        <end position="501"/>
    </location>
</feature>
<dbReference type="Pfam" id="PF01928">
    <property type="entry name" value="CYTH"/>
    <property type="match status" value="1"/>
</dbReference>
<evidence type="ECO:0000313" key="3">
    <source>
        <dbReference type="EMBL" id="MTD56422.1"/>
    </source>
</evidence>
<accession>A0A6N7YWW3</accession>
<dbReference type="PROSITE" id="PS51708">
    <property type="entry name" value="CHAD"/>
    <property type="match status" value="1"/>
</dbReference>
<dbReference type="OrthoDB" id="9777271at2"/>
<dbReference type="InterPro" id="IPR038186">
    <property type="entry name" value="CHAD_dom_sf"/>
</dbReference>
<dbReference type="InterPro" id="IPR033469">
    <property type="entry name" value="CYTH-like_dom_sf"/>
</dbReference>
<proteinExistence type="predicted"/>
<dbReference type="SMART" id="SM00880">
    <property type="entry name" value="CHAD"/>
    <property type="match status" value="1"/>
</dbReference>
<dbReference type="PANTHER" id="PTHR39339">
    <property type="entry name" value="SLR1444 PROTEIN"/>
    <property type="match status" value="1"/>
</dbReference>
<protein>
    <submittedName>
        <fullName evidence="3">CHAD domain-containing protein</fullName>
    </submittedName>
</protein>
<dbReference type="SUPFAM" id="SSF55154">
    <property type="entry name" value="CYTH-like phosphatases"/>
    <property type="match status" value="1"/>
</dbReference>
<dbReference type="PANTHER" id="PTHR39339:SF1">
    <property type="entry name" value="CHAD DOMAIN-CONTAINING PROTEIN"/>
    <property type="match status" value="1"/>
</dbReference>
<dbReference type="Gene3D" id="1.40.20.10">
    <property type="entry name" value="CHAD domain"/>
    <property type="match status" value="1"/>
</dbReference>
<name>A0A6N7YWW3_9PSEU</name>
<comment type="caution">
    <text evidence="3">The sequence shown here is derived from an EMBL/GenBank/DDBJ whole genome shotgun (WGS) entry which is preliminary data.</text>
</comment>
<sequence>MDNDHVAPVVARERERKFDLDAGQPVPTLNDTGPVVTQGEPDRTVLDAVYFDTADHRLLRSGITLRRRTGGADAGWHLKLPAGSGERDEIRLPLDAGDTTVPQELAERVQDRINGHDLVEVAHLRTERYSYGLVNRAGRRIAVLADDHVTAEVAGPTAHLDGWRELEVELEPGTDPRLLDTVSDELMRTGARPAHWPSKLSRLLADVLPRQDDIGKRATAGEVVMAYLRKQVDAVRRHDLGVRRDADDSVHQLRVAMRRLRSGLSNFRRVLDREHTTALSEELKWAATVLSDARDTQVLRAWFEDELSTLGEDSDLRTARLALTRHFDQTAADARAAILDMLNGPRYAALLGSLEDLIADPPLTERAGEPAQTELRHALARAHRRLTKAADALDDTQDTHEVDAGLHETRKKAKQARYTADAAKATFGKRVGRWRKTAKAIQGTLGDHHDLVEARALLQRLRQNDITPETAFVFGSLHERARARGTTLHLRFNQHWEKLGEPT</sequence>
<dbReference type="Proteomes" id="UP000440096">
    <property type="component" value="Unassembled WGS sequence"/>
</dbReference>
<dbReference type="InterPro" id="IPR023577">
    <property type="entry name" value="CYTH_domain"/>
</dbReference>
<dbReference type="RefSeq" id="WP_154758584.1">
    <property type="nucleotide sequence ID" value="NZ_WMBA01000034.1"/>
</dbReference>
<dbReference type="AlphaFoldDB" id="A0A6N7YWW3"/>
<dbReference type="EMBL" id="WMBA01000034">
    <property type="protein sequence ID" value="MTD56422.1"/>
    <property type="molecule type" value="Genomic_DNA"/>
</dbReference>
<evidence type="ECO:0000313" key="4">
    <source>
        <dbReference type="Proteomes" id="UP000440096"/>
    </source>
</evidence>
<gene>
    <name evidence="3" type="ORF">GKO32_20945</name>
</gene>
<dbReference type="SMART" id="SM01118">
    <property type="entry name" value="CYTH"/>
    <property type="match status" value="1"/>
</dbReference>
<dbReference type="CDD" id="cd07374">
    <property type="entry name" value="CYTH-like_Pase"/>
    <property type="match status" value="1"/>
</dbReference>
<dbReference type="Pfam" id="PF05235">
    <property type="entry name" value="CHAD"/>
    <property type="match status" value="1"/>
</dbReference>